<dbReference type="Proteomes" id="UP001595979">
    <property type="component" value="Unassembled WGS sequence"/>
</dbReference>
<evidence type="ECO:0000313" key="2">
    <source>
        <dbReference type="EMBL" id="MFC5847137.1"/>
    </source>
</evidence>
<reference evidence="3" key="1">
    <citation type="journal article" date="2019" name="Int. J. Syst. Evol. Microbiol.">
        <title>The Global Catalogue of Microorganisms (GCM) 10K type strain sequencing project: providing services to taxonomists for standard genome sequencing and annotation.</title>
        <authorList>
            <consortium name="The Broad Institute Genomics Platform"/>
            <consortium name="The Broad Institute Genome Sequencing Center for Infectious Disease"/>
            <person name="Wu L."/>
            <person name="Ma J."/>
        </authorList>
    </citation>
    <scope>NUCLEOTIDE SEQUENCE [LARGE SCALE GENOMIC DNA]</scope>
    <source>
        <strain evidence="3">CGMCC 1.15053</strain>
    </source>
</reference>
<gene>
    <name evidence="2" type="ORF">ACFPQ6_02345</name>
</gene>
<accession>A0ABW1DEM5</accession>
<comment type="caution">
    <text evidence="2">The sequence shown here is derived from an EMBL/GenBank/DDBJ whole genome shotgun (WGS) entry which is preliminary data.</text>
</comment>
<dbReference type="RefSeq" id="WP_380045995.1">
    <property type="nucleotide sequence ID" value="NZ_JBHSOH010000003.1"/>
</dbReference>
<dbReference type="EMBL" id="JBHSOH010000003">
    <property type="protein sequence ID" value="MFC5847137.1"/>
    <property type="molecule type" value="Genomic_DNA"/>
</dbReference>
<name>A0ABW1DEM5_9DEIO</name>
<proteinExistence type="predicted"/>
<organism evidence="2 3">
    <name type="scientific">Deinococcus petrolearius</name>
    <dbReference type="NCBI Taxonomy" id="1751295"/>
    <lineage>
        <taxon>Bacteria</taxon>
        <taxon>Thermotogati</taxon>
        <taxon>Deinococcota</taxon>
        <taxon>Deinococci</taxon>
        <taxon>Deinococcales</taxon>
        <taxon>Deinococcaceae</taxon>
        <taxon>Deinococcus</taxon>
    </lineage>
</organism>
<evidence type="ECO:0000256" key="1">
    <source>
        <dbReference type="SAM" id="MobiDB-lite"/>
    </source>
</evidence>
<keyword evidence="3" id="KW-1185">Reference proteome</keyword>
<feature type="region of interest" description="Disordered" evidence="1">
    <location>
        <begin position="1"/>
        <end position="21"/>
    </location>
</feature>
<protein>
    <submittedName>
        <fullName evidence="2">Uncharacterized protein</fullName>
    </submittedName>
</protein>
<evidence type="ECO:0000313" key="3">
    <source>
        <dbReference type="Proteomes" id="UP001595979"/>
    </source>
</evidence>
<sequence length="60" mass="6373">MSDPARLNCTSFSPADTARGEDGELYHLPTLRRLHALGHPTPGSPAHLLLTQVLAEATPA</sequence>